<evidence type="ECO:0000256" key="9">
    <source>
        <dbReference type="ARBA" id="ARBA00023136"/>
    </source>
</evidence>
<evidence type="ECO:0000256" key="12">
    <source>
        <dbReference type="ARBA" id="ARBA00023277"/>
    </source>
</evidence>
<name>A0AAP0DRN8_9ASTR</name>
<dbReference type="PANTHER" id="PTHR31741:SF4">
    <property type="entry name" value="O-FUCOSYLTRANSFERASE 28"/>
    <property type="match status" value="1"/>
</dbReference>
<proteinExistence type="inferred from homology"/>
<evidence type="ECO:0000256" key="10">
    <source>
        <dbReference type="ARBA" id="ARBA00023180"/>
    </source>
</evidence>
<comment type="caution">
    <text evidence="16">The sequence shown here is derived from an EMBL/GenBank/DDBJ whole genome shotgun (WGS) entry which is preliminary data.</text>
</comment>
<keyword evidence="4" id="KW-0328">Glycosyltransferase</keyword>
<protein>
    <recommendedName>
        <fullName evidence="13">O-fucosyltransferase family protein</fullName>
    </recommendedName>
</protein>
<keyword evidence="5" id="KW-0808">Transferase</keyword>
<dbReference type="Pfam" id="PF10250">
    <property type="entry name" value="O-FucT"/>
    <property type="match status" value="1"/>
</dbReference>
<dbReference type="GO" id="GO:0016020">
    <property type="term" value="C:membrane"/>
    <property type="evidence" value="ECO:0007669"/>
    <property type="project" value="UniProtKB-SubCell"/>
</dbReference>
<keyword evidence="10" id="KW-0325">Glycoprotein</keyword>
<dbReference type="GO" id="GO:0006004">
    <property type="term" value="P:fucose metabolic process"/>
    <property type="evidence" value="ECO:0007669"/>
    <property type="project" value="UniProtKB-KW"/>
</dbReference>
<comment type="subcellular location">
    <subcellularLocation>
        <location evidence="1">Membrane</location>
        <topology evidence="1">Single-pass type II membrane protein</topology>
    </subcellularLocation>
</comment>
<reference evidence="16 17" key="1">
    <citation type="submission" date="2024-04" db="EMBL/GenBank/DDBJ databases">
        <title>The reference genome of an endangered Asteraceae, Deinandra increscens subsp. villosa, native to the Central Coast of California.</title>
        <authorList>
            <person name="Guilliams M."/>
            <person name="Hasenstab-Lehman K."/>
            <person name="Meyer R."/>
            <person name="Mcevoy S."/>
        </authorList>
    </citation>
    <scope>NUCLEOTIDE SEQUENCE [LARGE SCALE GENOMIC DNA]</scope>
    <source>
        <tissue evidence="16">Leaf</tissue>
    </source>
</reference>
<evidence type="ECO:0000256" key="2">
    <source>
        <dbReference type="ARBA" id="ARBA00004881"/>
    </source>
</evidence>
<dbReference type="CDD" id="cd11299">
    <property type="entry name" value="O-FucT_plant"/>
    <property type="match status" value="1"/>
</dbReference>
<evidence type="ECO:0000313" key="17">
    <source>
        <dbReference type="Proteomes" id="UP001408789"/>
    </source>
</evidence>
<dbReference type="EMBL" id="JBCNJP010000007">
    <property type="protein sequence ID" value="KAK9075863.1"/>
    <property type="molecule type" value="Genomic_DNA"/>
</dbReference>
<comment type="pathway">
    <text evidence="2">Glycan metabolism.</text>
</comment>
<keyword evidence="7" id="KW-0735">Signal-anchor</keyword>
<evidence type="ECO:0000256" key="14">
    <source>
        <dbReference type="SAM" id="MobiDB-lite"/>
    </source>
</evidence>
<dbReference type="AlphaFoldDB" id="A0AAP0DRN8"/>
<keyword evidence="6 15" id="KW-0812">Transmembrane</keyword>
<comment type="similarity">
    <text evidence="3">Belongs to the glycosyltransferase GT106 family.</text>
</comment>
<feature type="region of interest" description="Disordered" evidence="14">
    <location>
        <begin position="1"/>
        <end position="66"/>
    </location>
</feature>
<dbReference type="Gene3D" id="3.40.50.11350">
    <property type="match status" value="1"/>
</dbReference>
<evidence type="ECO:0000256" key="5">
    <source>
        <dbReference type="ARBA" id="ARBA00022679"/>
    </source>
</evidence>
<evidence type="ECO:0000256" key="1">
    <source>
        <dbReference type="ARBA" id="ARBA00004606"/>
    </source>
</evidence>
<keyword evidence="17" id="KW-1185">Reference proteome</keyword>
<evidence type="ECO:0000256" key="11">
    <source>
        <dbReference type="ARBA" id="ARBA00023253"/>
    </source>
</evidence>
<dbReference type="FunFam" id="3.40.50.11350:FF:000011">
    <property type="entry name" value="O-fucosyltransferase 28"/>
    <property type="match status" value="1"/>
</dbReference>
<evidence type="ECO:0000256" key="7">
    <source>
        <dbReference type="ARBA" id="ARBA00022968"/>
    </source>
</evidence>
<evidence type="ECO:0000256" key="3">
    <source>
        <dbReference type="ARBA" id="ARBA00007737"/>
    </source>
</evidence>
<dbReference type="GO" id="GO:0016757">
    <property type="term" value="F:glycosyltransferase activity"/>
    <property type="evidence" value="ECO:0007669"/>
    <property type="project" value="UniProtKB-KW"/>
</dbReference>
<evidence type="ECO:0000256" key="6">
    <source>
        <dbReference type="ARBA" id="ARBA00022692"/>
    </source>
</evidence>
<gene>
    <name evidence="16" type="ORF">SSX86_004192</name>
</gene>
<dbReference type="InterPro" id="IPR024709">
    <property type="entry name" value="FucosylTrfase_pln"/>
</dbReference>
<evidence type="ECO:0000256" key="8">
    <source>
        <dbReference type="ARBA" id="ARBA00022989"/>
    </source>
</evidence>
<keyword evidence="8 15" id="KW-1133">Transmembrane helix</keyword>
<dbReference type="GO" id="GO:0005737">
    <property type="term" value="C:cytoplasm"/>
    <property type="evidence" value="ECO:0007669"/>
    <property type="project" value="TreeGrafter"/>
</dbReference>
<evidence type="ECO:0000313" key="16">
    <source>
        <dbReference type="EMBL" id="KAK9075863.1"/>
    </source>
</evidence>
<dbReference type="PANTHER" id="PTHR31741">
    <property type="entry name" value="OS02G0726500 PROTEIN-RELATED"/>
    <property type="match status" value="1"/>
</dbReference>
<keyword evidence="11" id="KW-0294">Fucose metabolism</keyword>
<dbReference type="InterPro" id="IPR019378">
    <property type="entry name" value="GDP-Fuc_O-FucTrfase"/>
</dbReference>
<keyword evidence="12" id="KW-0119">Carbohydrate metabolism</keyword>
<sequence length="653" mass="73882">MTSGGATPVSPRFGGVSASSTPASAHRRRANDAVTPEFTDPDAISKMERQQKQQKQQEQQERETQKQQQALNINGCITEAAVDCFGIRCTTSGQNLHHHNNNNNGVRNYGKLGRNMWRTLLGFLIIVVGFSVFVKITLYTTGGGGVGPLAEIEEEAVSRSWSNAQMLIVRDYKSDVMKAHRVLADIDSFSSSSSMPKRVLEKSLDDDPVPEIWMKPNSSRYHRCITRPRDRSKSSFPTNGYLLVHANGGLNQMRTGICDMVAIAKMMNATMVLPSLDHQSFWTDPSDFKDIFDWRHFIDNLKDDVEIVESLPPEYAKVKPFVKAPVSWSKSSYYRGEMKALLRKHKVIKFTHSDARLANNGLQSSYQKLRCRANYEALRYSDEIESLSRKLVERLRSNGEPYIALHLRYEKDMLAFTGCSHNLTTEESKVLETMRYNVKHWKEKDINDTEKRKQGGCPMSPREAALFLKAMGYPSKTKIYIVAGEIYGNNSMDAFRNEYPNVFSHSTLATTDELLTLNRYQNRLAALDYNVALESDVFAYTYDGNMAKAVQGHRQFEGFRKTINPNRLHFVKLIDQLDAGEISWETFSSRVQTIHKDRVGAPYKRTPGPSPKLEESFYANPFPGCICGASKNKTIRVLPDQRPSLASSLQSSE</sequence>
<accession>A0AAP0DRN8</accession>
<dbReference type="Proteomes" id="UP001408789">
    <property type="component" value="Unassembled WGS sequence"/>
</dbReference>
<evidence type="ECO:0000256" key="4">
    <source>
        <dbReference type="ARBA" id="ARBA00022676"/>
    </source>
</evidence>
<keyword evidence="9 15" id="KW-0472">Membrane</keyword>
<organism evidence="16 17">
    <name type="scientific">Deinandra increscens subsp. villosa</name>
    <dbReference type="NCBI Taxonomy" id="3103831"/>
    <lineage>
        <taxon>Eukaryota</taxon>
        <taxon>Viridiplantae</taxon>
        <taxon>Streptophyta</taxon>
        <taxon>Embryophyta</taxon>
        <taxon>Tracheophyta</taxon>
        <taxon>Spermatophyta</taxon>
        <taxon>Magnoliopsida</taxon>
        <taxon>eudicotyledons</taxon>
        <taxon>Gunneridae</taxon>
        <taxon>Pentapetalae</taxon>
        <taxon>asterids</taxon>
        <taxon>campanulids</taxon>
        <taxon>Asterales</taxon>
        <taxon>Asteraceae</taxon>
        <taxon>Asteroideae</taxon>
        <taxon>Heliantheae alliance</taxon>
        <taxon>Madieae</taxon>
        <taxon>Madiinae</taxon>
        <taxon>Deinandra</taxon>
    </lineage>
</organism>
<feature type="transmembrane region" description="Helical" evidence="15">
    <location>
        <begin position="120"/>
        <end position="139"/>
    </location>
</feature>
<evidence type="ECO:0000256" key="15">
    <source>
        <dbReference type="SAM" id="Phobius"/>
    </source>
</evidence>
<evidence type="ECO:0000256" key="13">
    <source>
        <dbReference type="ARBA" id="ARBA00030350"/>
    </source>
</evidence>